<keyword evidence="17" id="KW-0511">Multifunctional enzyme</keyword>
<dbReference type="GO" id="GO:0004399">
    <property type="term" value="F:histidinol dehydrogenase activity"/>
    <property type="evidence" value="ECO:0007669"/>
    <property type="project" value="UniProtKB-UniRule"/>
</dbReference>
<evidence type="ECO:0000313" key="22">
    <source>
        <dbReference type="Proteomes" id="UP000054097"/>
    </source>
</evidence>
<reference evidence="21 22" key="1">
    <citation type="submission" date="2014-04" db="EMBL/GenBank/DDBJ databases">
        <authorList>
            <consortium name="DOE Joint Genome Institute"/>
            <person name="Kuo A."/>
            <person name="Zuccaro A."/>
            <person name="Kohler A."/>
            <person name="Nagy L.G."/>
            <person name="Floudas D."/>
            <person name="Copeland A."/>
            <person name="Barry K.W."/>
            <person name="Cichocki N."/>
            <person name="Veneault-Fourrey C."/>
            <person name="LaButti K."/>
            <person name="Lindquist E.A."/>
            <person name="Lipzen A."/>
            <person name="Lundell T."/>
            <person name="Morin E."/>
            <person name="Murat C."/>
            <person name="Sun H."/>
            <person name="Tunlid A."/>
            <person name="Henrissat B."/>
            <person name="Grigoriev I.V."/>
            <person name="Hibbett D.S."/>
            <person name="Martin F."/>
            <person name="Nordberg H.P."/>
            <person name="Cantor M.N."/>
            <person name="Hua S.X."/>
        </authorList>
    </citation>
    <scope>NUCLEOTIDE SEQUENCE [LARGE SCALE GENOMIC DNA]</scope>
    <source>
        <strain evidence="21 22">MAFF 305830</strain>
    </source>
</reference>
<dbReference type="Pfam" id="PF01502">
    <property type="entry name" value="PRA-CH"/>
    <property type="match status" value="1"/>
</dbReference>
<dbReference type="OrthoDB" id="1703565at2759"/>
<evidence type="ECO:0000256" key="16">
    <source>
        <dbReference type="ARBA" id="ARBA00023102"/>
    </source>
</evidence>
<dbReference type="InterPro" id="IPR016161">
    <property type="entry name" value="Ald_DH/histidinol_DH"/>
</dbReference>
<name>A0A0C3B0X5_SERVB</name>
<evidence type="ECO:0000256" key="13">
    <source>
        <dbReference type="ARBA" id="ARBA00022840"/>
    </source>
</evidence>
<dbReference type="GO" id="GO:0000105">
    <property type="term" value="P:L-histidine biosynthetic process"/>
    <property type="evidence" value="ECO:0007669"/>
    <property type="project" value="UniProtKB-UniRule"/>
</dbReference>
<keyword evidence="22" id="KW-1185">Reference proteome</keyword>
<keyword evidence="12" id="KW-0862">Zinc</keyword>
<keyword evidence="16 19" id="KW-0368">Histidine biosynthesis</keyword>
<dbReference type="CDD" id="cd06572">
    <property type="entry name" value="Histidinol_dh"/>
    <property type="match status" value="1"/>
</dbReference>
<comment type="catalytic activity">
    <reaction evidence="18 19">
        <text>L-histidinol + 2 NAD(+) + H2O = L-histidine + 2 NADH + 3 H(+)</text>
        <dbReference type="Rhea" id="RHEA:20641"/>
        <dbReference type="ChEBI" id="CHEBI:15377"/>
        <dbReference type="ChEBI" id="CHEBI:15378"/>
        <dbReference type="ChEBI" id="CHEBI:57540"/>
        <dbReference type="ChEBI" id="CHEBI:57595"/>
        <dbReference type="ChEBI" id="CHEBI:57699"/>
        <dbReference type="ChEBI" id="CHEBI:57945"/>
        <dbReference type="EC" id="1.1.1.23"/>
    </reaction>
</comment>
<evidence type="ECO:0000256" key="14">
    <source>
        <dbReference type="ARBA" id="ARBA00023002"/>
    </source>
</evidence>
<evidence type="ECO:0000256" key="2">
    <source>
        <dbReference type="ARBA" id="ARBA00001460"/>
    </source>
</evidence>
<dbReference type="EC" id="3.5.4.19" evidence="19"/>
<dbReference type="GO" id="GO:0005829">
    <property type="term" value="C:cytosol"/>
    <property type="evidence" value="ECO:0007669"/>
    <property type="project" value="TreeGrafter"/>
</dbReference>
<dbReference type="HOGENOM" id="CLU_006732_0_2_1"/>
<sequence length="877" mass="93614">MVAFFPLLANDAPNDLKLALERIGPLILSPDAAHDDPDLGHHFVLAEANHPHAQLDKVTQWLDDGAEKVILSPSLISKSAAAGIPSDRLVLLLDMVGGAALSDSLRDAVSGVFIKSYTVDPETISSVKQFFPKADLYVLPQQANTKQAICELQRIGATLVVPSDKLTLEASSESCTNIGDAFLAPLSSDRPDGLFPTVVTSYANSRNLGLVYSSHESVRESIVTGRGVYQSRKHGLWRKGETSGATQQVVSIRSDCDNDALEFNVVQVEPGFCHLNRPSCFGDLAGLAQLERTLISRLASAPPKSYTHRLFNDADLLQKKIREEADELCAAETKDDIAFETADLLYFALVKCIKNGVSLADVESCLDQKARKVTRRAGDAKPQYNSVPPSAPATAVPHVVNGVVNGIKKPMTNGVHPKTPAPATDANDDRIRMRTVNLTGISAKERAALLQRPILKSDDMIAKVKPIVDLVRSQGDAALRDLTAKYDKATLTDVLIRPPFFAPTAGHCQDGNSQIQLDNTVRAAIDTAYGNVTRFHKAQLSSTPLVVETMPGIVCQRFAKAISRVGLYVPGGTAILPSTALMLGIPAQVAGCREIVIATPPRPDGTISPEVLYVAHLVGATAILKAGGAQAVSALAYGTESVPKVDKIFGPGNQWVTAAKMMVQNDSDAMVAIDMPAGPSEVLVIADESSNPSFVAADLLSQAEHGIDSQVVLVGINLTSNHLSAIEEEVDKQAHQLPRVDIVRKSIAKSLVVQASSLKEAMDFSNDYAPEHLIVNLAETRGVLEMVENAGSVFIGEYTPESCGDYASGTNHTLPTNGFARQYSGVNTQSFQKHITSQEITPEGLKALGPTVVTLADCEGLAAHGNAVRVRLSALKA</sequence>
<comment type="catalytic activity">
    <reaction evidence="1 19">
        <text>1-(5-phospho-beta-D-ribosyl)-5'-AMP + H2O = 1-(5-phospho-beta-D-ribosyl)-5-[(5-phospho-beta-D-ribosylamino)methylideneamino]imidazole-4-carboxamide</text>
        <dbReference type="Rhea" id="RHEA:20049"/>
        <dbReference type="ChEBI" id="CHEBI:15377"/>
        <dbReference type="ChEBI" id="CHEBI:58435"/>
        <dbReference type="ChEBI" id="CHEBI:59457"/>
        <dbReference type="EC" id="3.5.4.19"/>
    </reaction>
</comment>
<evidence type="ECO:0000256" key="4">
    <source>
        <dbReference type="ARBA" id="ARBA00004940"/>
    </source>
</evidence>
<dbReference type="GO" id="GO:0005524">
    <property type="term" value="F:ATP binding"/>
    <property type="evidence" value="ECO:0007669"/>
    <property type="project" value="UniProtKB-UniRule"/>
</dbReference>
<dbReference type="GO" id="GO:0004636">
    <property type="term" value="F:phosphoribosyl-ATP diphosphatase activity"/>
    <property type="evidence" value="ECO:0007669"/>
    <property type="project" value="UniProtKB-UniRule"/>
</dbReference>
<evidence type="ECO:0000256" key="8">
    <source>
        <dbReference type="ARBA" id="ARBA00022605"/>
    </source>
</evidence>
<organism evidence="21 22">
    <name type="scientific">Serendipita vermifera MAFF 305830</name>
    <dbReference type="NCBI Taxonomy" id="933852"/>
    <lineage>
        <taxon>Eukaryota</taxon>
        <taxon>Fungi</taxon>
        <taxon>Dikarya</taxon>
        <taxon>Basidiomycota</taxon>
        <taxon>Agaricomycotina</taxon>
        <taxon>Agaricomycetes</taxon>
        <taxon>Sebacinales</taxon>
        <taxon>Serendipitaceae</taxon>
        <taxon>Serendipita</taxon>
    </lineage>
</organism>
<evidence type="ECO:0000313" key="21">
    <source>
        <dbReference type="EMBL" id="KIM25151.1"/>
    </source>
</evidence>
<evidence type="ECO:0000256" key="17">
    <source>
        <dbReference type="ARBA" id="ARBA00023268"/>
    </source>
</evidence>
<keyword evidence="8 19" id="KW-0028">Amino-acid biosynthesis</keyword>
<dbReference type="PANTHER" id="PTHR21256:SF2">
    <property type="entry name" value="HISTIDINE BIOSYNTHESIS TRIFUNCTIONAL PROTEIN"/>
    <property type="match status" value="1"/>
</dbReference>
<comment type="similarity">
    <text evidence="7 19">In the C-terminal section; belongs to the histidinol dehydrogenase family.</text>
</comment>
<dbReference type="InterPro" id="IPR001692">
    <property type="entry name" value="Histidinol_DH_CS"/>
</dbReference>
<dbReference type="FunFam" id="1.10.287.1080:FF:000002">
    <property type="entry name" value="Histidine biosynthesis bifunctional protein HisIE"/>
    <property type="match status" value="1"/>
</dbReference>
<evidence type="ECO:0000256" key="5">
    <source>
        <dbReference type="ARBA" id="ARBA00005169"/>
    </source>
</evidence>
<comment type="cofactor">
    <cofactor evidence="3">
        <name>Zn(2+)</name>
        <dbReference type="ChEBI" id="CHEBI:29105"/>
    </cofactor>
</comment>
<dbReference type="FunFam" id="1.20.5.1300:FF:000002">
    <property type="entry name" value="Histidinol dehydrogenase, chloroplastic"/>
    <property type="match status" value="1"/>
</dbReference>
<dbReference type="NCBIfam" id="TIGR00069">
    <property type="entry name" value="hisD"/>
    <property type="match status" value="1"/>
</dbReference>
<evidence type="ECO:0000256" key="12">
    <source>
        <dbReference type="ARBA" id="ARBA00022833"/>
    </source>
</evidence>
<dbReference type="EC" id="1.1.1.23" evidence="19"/>
<keyword evidence="10 19" id="KW-0547">Nucleotide-binding</keyword>
<dbReference type="Gene3D" id="3.40.50.1980">
    <property type="entry name" value="Nitrogenase molybdenum iron protein domain"/>
    <property type="match status" value="2"/>
</dbReference>
<dbReference type="Gene3D" id="1.20.5.1300">
    <property type="match status" value="1"/>
</dbReference>
<dbReference type="Gene3D" id="3.10.20.810">
    <property type="entry name" value="Phosphoribosyl-AMP cyclohydrolase"/>
    <property type="match status" value="1"/>
</dbReference>
<dbReference type="Gene3D" id="1.10.287.1080">
    <property type="entry name" value="MazG-like"/>
    <property type="match status" value="1"/>
</dbReference>
<dbReference type="EMBL" id="KN824316">
    <property type="protein sequence ID" value="KIM25151.1"/>
    <property type="molecule type" value="Genomic_DNA"/>
</dbReference>
<dbReference type="FunFam" id="3.10.20.810:FF:000002">
    <property type="entry name" value="Histidine biosynthesis trifunctional protein"/>
    <property type="match status" value="1"/>
</dbReference>
<gene>
    <name evidence="21" type="ORF">M408DRAFT_331274</name>
</gene>
<evidence type="ECO:0000256" key="18">
    <source>
        <dbReference type="ARBA" id="ARBA00049489"/>
    </source>
</evidence>
<dbReference type="InterPro" id="IPR038019">
    <property type="entry name" value="PRib_AMP_CycHydrolase_sf"/>
</dbReference>
<dbReference type="PRINTS" id="PR00083">
    <property type="entry name" value="HOLDHDRGNASE"/>
</dbReference>
<comment type="pathway">
    <text evidence="4">Amino-acid biosynthesis; L-histidine biosynthesis; L-histidine from 5-phospho-alpha-D-ribose 1-diphosphate: step 9/9.</text>
</comment>
<dbReference type="CDD" id="cd11546">
    <property type="entry name" value="NTP-PPase_His4"/>
    <property type="match status" value="1"/>
</dbReference>
<comment type="pathway">
    <text evidence="6">Amino-acid biosynthesis; L-histidine biosynthesis; L-histidine from 5-phospho-alpha-D-ribose 1-diphosphate: step 2/9.</text>
</comment>
<dbReference type="Proteomes" id="UP000054097">
    <property type="component" value="Unassembled WGS sequence"/>
</dbReference>
<comment type="catalytic activity">
    <reaction evidence="2 19">
        <text>1-(5-phospho-beta-D-ribosyl)-ATP + H2O = 1-(5-phospho-beta-D-ribosyl)-5'-AMP + diphosphate + H(+)</text>
        <dbReference type="Rhea" id="RHEA:22828"/>
        <dbReference type="ChEBI" id="CHEBI:15377"/>
        <dbReference type="ChEBI" id="CHEBI:15378"/>
        <dbReference type="ChEBI" id="CHEBI:33019"/>
        <dbReference type="ChEBI" id="CHEBI:59457"/>
        <dbReference type="ChEBI" id="CHEBI:73183"/>
        <dbReference type="EC" id="3.6.1.31"/>
    </reaction>
</comment>
<dbReference type="InterPro" id="IPR016298">
    <property type="entry name" value="Histidine_synth_trifunct"/>
</dbReference>
<evidence type="ECO:0000256" key="9">
    <source>
        <dbReference type="ARBA" id="ARBA00022723"/>
    </source>
</evidence>
<keyword evidence="14 19" id="KW-0560">Oxidoreductase</keyword>
<dbReference type="SUPFAM" id="SSF141734">
    <property type="entry name" value="HisI-like"/>
    <property type="match status" value="1"/>
</dbReference>
<feature type="domain" description="Phosphoribosyl-AMP cyclohydrolase" evidence="20">
    <location>
        <begin position="210"/>
        <end position="281"/>
    </location>
</feature>
<evidence type="ECO:0000256" key="15">
    <source>
        <dbReference type="ARBA" id="ARBA00023027"/>
    </source>
</evidence>
<keyword evidence="15 19" id="KW-0520">NAD</keyword>
<dbReference type="Pfam" id="PF00815">
    <property type="entry name" value="Histidinol_dh"/>
    <property type="match status" value="1"/>
</dbReference>
<dbReference type="Pfam" id="PF01503">
    <property type="entry name" value="PRA-PH"/>
    <property type="match status" value="1"/>
</dbReference>
<dbReference type="GO" id="GO:0051287">
    <property type="term" value="F:NAD binding"/>
    <property type="evidence" value="ECO:0007669"/>
    <property type="project" value="UniProtKB-UniRule"/>
</dbReference>
<keyword evidence="13 19" id="KW-0067">ATP-binding</keyword>
<dbReference type="AlphaFoldDB" id="A0A0C3B0X5"/>
<protein>
    <recommendedName>
        <fullName evidence="19">Histidine biosynthesis trifunctional protein</fullName>
    </recommendedName>
    <domain>
        <recommendedName>
            <fullName evidence="19">Phosphoribosyl-AMP cyclohydrolase</fullName>
            <ecNumber evidence="19">3.5.4.19</ecNumber>
        </recommendedName>
    </domain>
    <domain>
        <recommendedName>
            <fullName evidence="19">Phosphoribosyl-ATP pyrophosphohydrolase</fullName>
            <ecNumber evidence="19">3.6.1.31</ecNumber>
        </recommendedName>
    </domain>
    <domain>
        <recommendedName>
            <fullName evidence="19">Histidinol dehydrogenase</fullName>
            <shortName evidence="19">HDH</shortName>
            <ecNumber evidence="19">1.1.1.23</ecNumber>
        </recommendedName>
    </domain>
</protein>
<dbReference type="InterPro" id="IPR008179">
    <property type="entry name" value="HisE"/>
</dbReference>
<dbReference type="SUPFAM" id="SSF101386">
    <property type="entry name" value="all-alpha NTP pyrophosphatases"/>
    <property type="match status" value="1"/>
</dbReference>
<dbReference type="InterPro" id="IPR012131">
    <property type="entry name" value="Hstdl_DH"/>
</dbReference>
<dbReference type="GO" id="GO:0046872">
    <property type="term" value="F:metal ion binding"/>
    <property type="evidence" value="ECO:0007669"/>
    <property type="project" value="UniProtKB-KW"/>
</dbReference>
<keyword evidence="9" id="KW-0479">Metal-binding</keyword>
<dbReference type="HAMAP" id="MF_01024">
    <property type="entry name" value="HisD"/>
    <property type="match status" value="1"/>
</dbReference>
<evidence type="ECO:0000256" key="1">
    <source>
        <dbReference type="ARBA" id="ARBA00000024"/>
    </source>
</evidence>
<evidence type="ECO:0000256" key="10">
    <source>
        <dbReference type="ARBA" id="ARBA00022741"/>
    </source>
</evidence>
<accession>A0A0C3B0X5</accession>
<dbReference type="FunFam" id="3.40.50.1980:FF:000050">
    <property type="entry name" value="Histidine biosynthesis trifunctional protein"/>
    <property type="match status" value="1"/>
</dbReference>
<evidence type="ECO:0000256" key="19">
    <source>
        <dbReference type="PIRNR" id="PIRNR001257"/>
    </source>
</evidence>
<dbReference type="PROSITE" id="PS00611">
    <property type="entry name" value="HISOL_DEHYDROGENASE"/>
    <property type="match status" value="1"/>
</dbReference>
<dbReference type="UniPathway" id="UPA00031">
    <property type="reaction ID" value="UER00007"/>
</dbReference>
<evidence type="ECO:0000256" key="3">
    <source>
        <dbReference type="ARBA" id="ARBA00001947"/>
    </source>
</evidence>
<dbReference type="FunFam" id="3.40.50.1980:FF:000001">
    <property type="entry name" value="Histidinol dehydrogenase"/>
    <property type="match status" value="1"/>
</dbReference>
<comment type="pathway">
    <text evidence="5">Amino-acid biosynthesis; L-histidine biosynthesis; L-histidine from 5-phospho-alpha-D-ribose 1-diphosphate: step 3/9.</text>
</comment>
<dbReference type="STRING" id="933852.A0A0C3B0X5"/>
<dbReference type="SUPFAM" id="SSF53720">
    <property type="entry name" value="ALDH-like"/>
    <property type="match status" value="1"/>
</dbReference>
<evidence type="ECO:0000256" key="7">
    <source>
        <dbReference type="ARBA" id="ARBA00008260"/>
    </source>
</evidence>
<dbReference type="PANTHER" id="PTHR21256">
    <property type="entry name" value="HISTIDINOL DEHYDROGENASE HDH"/>
    <property type="match status" value="1"/>
</dbReference>
<keyword evidence="11 19" id="KW-0378">Hydrolase</keyword>
<dbReference type="InterPro" id="IPR002496">
    <property type="entry name" value="PRib_AMP_CycHydrolase_dom"/>
</dbReference>
<dbReference type="PIRSF" id="PIRSF001257">
    <property type="entry name" value="His_trifunctional"/>
    <property type="match status" value="1"/>
</dbReference>
<reference evidence="22" key="2">
    <citation type="submission" date="2015-01" db="EMBL/GenBank/DDBJ databases">
        <title>Evolutionary Origins and Diversification of the Mycorrhizal Mutualists.</title>
        <authorList>
            <consortium name="DOE Joint Genome Institute"/>
            <consortium name="Mycorrhizal Genomics Consortium"/>
            <person name="Kohler A."/>
            <person name="Kuo A."/>
            <person name="Nagy L.G."/>
            <person name="Floudas D."/>
            <person name="Copeland A."/>
            <person name="Barry K.W."/>
            <person name="Cichocki N."/>
            <person name="Veneault-Fourrey C."/>
            <person name="LaButti K."/>
            <person name="Lindquist E.A."/>
            <person name="Lipzen A."/>
            <person name="Lundell T."/>
            <person name="Morin E."/>
            <person name="Murat C."/>
            <person name="Riley R."/>
            <person name="Ohm R."/>
            <person name="Sun H."/>
            <person name="Tunlid A."/>
            <person name="Henrissat B."/>
            <person name="Grigoriev I.V."/>
            <person name="Hibbett D.S."/>
            <person name="Martin F."/>
        </authorList>
    </citation>
    <scope>NUCLEOTIDE SEQUENCE [LARGE SCALE GENOMIC DNA]</scope>
    <source>
        <strain evidence="22">MAFF 305830</strain>
    </source>
</reference>
<evidence type="ECO:0000256" key="11">
    <source>
        <dbReference type="ARBA" id="ARBA00022801"/>
    </source>
</evidence>
<dbReference type="NCBIfam" id="TIGR03188">
    <property type="entry name" value="histidine_hisI"/>
    <property type="match status" value="1"/>
</dbReference>
<evidence type="ECO:0000256" key="6">
    <source>
        <dbReference type="ARBA" id="ARBA00005204"/>
    </source>
</evidence>
<dbReference type="GO" id="GO:0004635">
    <property type="term" value="F:phosphoribosyl-AMP cyclohydrolase activity"/>
    <property type="evidence" value="ECO:0007669"/>
    <property type="project" value="UniProtKB-UniRule"/>
</dbReference>
<evidence type="ECO:0000259" key="20">
    <source>
        <dbReference type="Pfam" id="PF01502"/>
    </source>
</evidence>
<dbReference type="EC" id="3.6.1.31" evidence="19"/>
<dbReference type="InterPro" id="IPR021130">
    <property type="entry name" value="PRib-ATP_PPHydrolase-like"/>
</dbReference>
<proteinExistence type="inferred from homology"/>